<dbReference type="GO" id="GO:0004888">
    <property type="term" value="F:transmembrane signaling receptor activity"/>
    <property type="evidence" value="ECO:0007669"/>
    <property type="project" value="InterPro"/>
</dbReference>
<dbReference type="SUPFAM" id="SSF63712">
    <property type="entry name" value="Nicotinic receptor ligand binding domain-like"/>
    <property type="match status" value="1"/>
</dbReference>
<evidence type="ECO:0000256" key="3">
    <source>
        <dbReference type="ARBA" id="ARBA00022989"/>
    </source>
</evidence>
<dbReference type="GO" id="GO:0016020">
    <property type="term" value="C:membrane"/>
    <property type="evidence" value="ECO:0007669"/>
    <property type="project" value="UniProtKB-SubCell"/>
</dbReference>
<proteinExistence type="inferred from homology"/>
<comment type="similarity">
    <text evidence="5">Belongs to the ligand-gated ion channel (TC 1.A.9) family.</text>
</comment>
<dbReference type="InterPro" id="IPR036719">
    <property type="entry name" value="Neuro-gated_channel_TM_sf"/>
</dbReference>
<dbReference type="InterPro" id="IPR006201">
    <property type="entry name" value="Neur_channel"/>
</dbReference>
<organism evidence="8 9">
    <name type="scientific">Patiria miniata</name>
    <name type="common">Bat star</name>
    <name type="synonym">Asterina miniata</name>
    <dbReference type="NCBI Taxonomy" id="46514"/>
    <lineage>
        <taxon>Eukaryota</taxon>
        <taxon>Metazoa</taxon>
        <taxon>Echinodermata</taxon>
        <taxon>Eleutherozoa</taxon>
        <taxon>Asterozoa</taxon>
        <taxon>Asteroidea</taxon>
        <taxon>Valvatacea</taxon>
        <taxon>Valvatida</taxon>
        <taxon>Asterinidae</taxon>
        <taxon>Patiria</taxon>
    </lineage>
</organism>
<dbReference type="RefSeq" id="XP_038065771.1">
    <property type="nucleotide sequence ID" value="XM_038209843.1"/>
</dbReference>
<keyword evidence="3 5" id="KW-1133">Transmembrane helix</keyword>
<dbReference type="InterPro" id="IPR036734">
    <property type="entry name" value="Neur_chan_lig-bd_sf"/>
</dbReference>
<dbReference type="SUPFAM" id="SSF90112">
    <property type="entry name" value="Neurotransmitter-gated ion-channel transmembrane pore"/>
    <property type="match status" value="1"/>
</dbReference>
<keyword evidence="5" id="KW-0407">Ion channel</keyword>
<feature type="transmembrane region" description="Helical" evidence="5">
    <location>
        <begin position="275"/>
        <end position="293"/>
    </location>
</feature>
<reference evidence="8" key="1">
    <citation type="submission" date="2022-11" db="UniProtKB">
        <authorList>
            <consortium name="EnsemblMetazoa"/>
        </authorList>
    </citation>
    <scope>IDENTIFICATION</scope>
</reference>
<dbReference type="Pfam" id="PF02931">
    <property type="entry name" value="Neur_chan_LBD"/>
    <property type="match status" value="1"/>
</dbReference>
<name>A0A914AQT9_PATMI</name>
<dbReference type="PRINTS" id="PR00252">
    <property type="entry name" value="NRIONCHANNEL"/>
</dbReference>
<dbReference type="OMA" id="CNAYNAT"/>
<keyword evidence="5" id="KW-0406">Ion transport</keyword>
<feature type="transmembrane region" description="Helical" evidence="5">
    <location>
        <begin position="305"/>
        <end position="329"/>
    </location>
</feature>
<accession>A0A914AQT9</accession>
<dbReference type="Gene3D" id="2.70.170.10">
    <property type="entry name" value="Neurotransmitter-gated ion-channel ligand-binding domain"/>
    <property type="match status" value="1"/>
</dbReference>
<dbReference type="PANTHER" id="PTHR18945">
    <property type="entry name" value="NEUROTRANSMITTER GATED ION CHANNEL"/>
    <property type="match status" value="1"/>
</dbReference>
<dbReference type="GO" id="GO:0005230">
    <property type="term" value="F:extracellular ligand-gated monoatomic ion channel activity"/>
    <property type="evidence" value="ECO:0007669"/>
    <property type="project" value="InterPro"/>
</dbReference>
<feature type="signal peptide" evidence="5">
    <location>
        <begin position="1"/>
        <end position="25"/>
    </location>
</feature>
<evidence type="ECO:0000256" key="1">
    <source>
        <dbReference type="ARBA" id="ARBA00004141"/>
    </source>
</evidence>
<keyword evidence="5" id="KW-0813">Transport</keyword>
<keyword evidence="9" id="KW-1185">Reference proteome</keyword>
<dbReference type="Pfam" id="PF02932">
    <property type="entry name" value="Neur_chan_memb"/>
    <property type="match status" value="1"/>
</dbReference>
<feature type="chain" id="PRO_5038168098" evidence="5">
    <location>
        <begin position="26"/>
        <end position="469"/>
    </location>
</feature>
<feature type="transmembrane region" description="Helical" evidence="5">
    <location>
        <begin position="250"/>
        <end position="268"/>
    </location>
</feature>
<dbReference type="InterPro" id="IPR006029">
    <property type="entry name" value="Neurotrans-gated_channel_TM"/>
</dbReference>
<dbReference type="CDD" id="cd18989">
    <property type="entry name" value="LGIC_ECD_cation"/>
    <property type="match status" value="1"/>
</dbReference>
<evidence type="ECO:0000256" key="2">
    <source>
        <dbReference type="ARBA" id="ARBA00022692"/>
    </source>
</evidence>
<protein>
    <submittedName>
        <fullName evidence="8">Uncharacterized protein</fullName>
    </submittedName>
</protein>
<dbReference type="GeneID" id="119735897"/>
<dbReference type="AlphaFoldDB" id="A0A914AQT9"/>
<sequence length="469" mass="52427">MASGLVAPLWLLSALLLNTGRSCNAYNATDPYLTETRLRHLIVTGNGIFDMLRRPAIASNHSVVVDLAFNMYALISMDEKAQVMTGASWMKLTWHDYRARWDPMDYDNITHLSLGLSEIWTPKILLTNEAGDMIQNPVPESVFLALLKWDGTVDLQGPVIHKTHCGMKLSEFPFDRQSCWLIFASQNMPKDMMTLRPGASQVDNLEIPSQWRPLRLTGLVTEYVFDSQTYEALVLEFTAERLPHYNLMNVALPSITMAFISLWVFWLPPESGEKVSMAVSILLGQAVLWLVVIESLPPTGGQGTPILLSSIECNFLVGGLAILLSVVTVRVHHRPGPLRGRLLRTVFLRVLPMVVCVARGREKVCGSDSQTLTDGKCTHTVDEDSVETLTLPDGKAQSVTRSTEDRFFVKVAELKLHEDPQSCSKAIKDENDSDDMKLVAAALDRFFFVIAAVLFIYGNLPLIVKWMFM</sequence>
<comment type="subcellular location">
    <subcellularLocation>
        <location evidence="1">Membrane</location>
        <topology evidence="1">Multi-pass membrane protein</topology>
    </subcellularLocation>
</comment>
<dbReference type="OrthoDB" id="5809364at2759"/>
<evidence type="ECO:0000313" key="9">
    <source>
        <dbReference type="Proteomes" id="UP000887568"/>
    </source>
</evidence>
<evidence type="ECO:0000256" key="5">
    <source>
        <dbReference type="RuleBase" id="RU000687"/>
    </source>
</evidence>
<keyword evidence="5" id="KW-0732">Signal</keyword>
<feature type="domain" description="Neurotransmitter-gated ion-channel ligand-binding" evidence="6">
    <location>
        <begin position="45"/>
        <end position="201"/>
    </location>
</feature>
<dbReference type="InterPro" id="IPR006202">
    <property type="entry name" value="Neur_chan_lig-bd"/>
</dbReference>
<evidence type="ECO:0000259" key="6">
    <source>
        <dbReference type="Pfam" id="PF02931"/>
    </source>
</evidence>
<feature type="transmembrane region" description="Helical" evidence="5">
    <location>
        <begin position="446"/>
        <end position="468"/>
    </location>
</feature>
<dbReference type="EnsemblMetazoa" id="XM_038209843.1">
    <property type="protein sequence ID" value="XP_038065771.1"/>
    <property type="gene ID" value="LOC119735897"/>
</dbReference>
<dbReference type="InterPro" id="IPR038050">
    <property type="entry name" value="Neuro_actylchol_rec"/>
</dbReference>
<dbReference type="Proteomes" id="UP000887568">
    <property type="component" value="Unplaced"/>
</dbReference>
<evidence type="ECO:0000256" key="4">
    <source>
        <dbReference type="ARBA" id="ARBA00023136"/>
    </source>
</evidence>
<dbReference type="CDD" id="cd19051">
    <property type="entry name" value="LGIC_TM_cation"/>
    <property type="match status" value="1"/>
</dbReference>
<evidence type="ECO:0000313" key="8">
    <source>
        <dbReference type="EnsemblMetazoa" id="XP_038065771.1"/>
    </source>
</evidence>
<feature type="domain" description="Neurotransmitter-gated ion-channel transmembrane" evidence="7">
    <location>
        <begin position="252"/>
        <end position="460"/>
    </location>
</feature>
<keyword evidence="4 5" id="KW-0472">Membrane</keyword>
<keyword evidence="2 5" id="KW-0812">Transmembrane</keyword>
<dbReference type="Gene3D" id="1.20.58.390">
    <property type="entry name" value="Neurotransmitter-gated ion-channel transmembrane domain"/>
    <property type="match status" value="1"/>
</dbReference>
<dbReference type="PROSITE" id="PS00236">
    <property type="entry name" value="NEUROTR_ION_CHANNEL"/>
    <property type="match status" value="1"/>
</dbReference>
<dbReference type="InterPro" id="IPR018000">
    <property type="entry name" value="Neurotransmitter_ion_chnl_CS"/>
</dbReference>
<evidence type="ECO:0000259" key="7">
    <source>
        <dbReference type="Pfam" id="PF02932"/>
    </source>
</evidence>